<sequence length="94" mass="10454">MMSLNTSKSIEKYGSEKYGSEAQQEAHLGTRFSGSSPSLKISSIFPIILSTFCFPRTRNTQWKEHSSPAINATPSLAYIIPIRDFIASRCPVKL</sequence>
<evidence type="ECO:0000313" key="2">
    <source>
        <dbReference type="Proteomes" id="UP001567538"/>
    </source>
</evidence>
<dbReference type="EMBL" id="JBEAFC010000004">
    <property type="protein sequence ID" value="KAL1560558.1"/>
    <property type="molecule type" value="Genomic_DNA"/>
</dbReference>
<keyword evidence="2" id="KW-1185">Reference proteome</keyword>
<proteinExistence type="predicted"/>
<dbReference type="Proteomes" id="UP001567538">
    <property type="component" value="Unassembled WGS sequence"/>
</dbReference>
<accession>A0ABD1HZ82</accession>
<dbReference type="AlphaFoldDB" id="A0ABD1HZ82"/>
<reference evidence="1 2" key="1">
    <citation type="submission" date="2024-06" db="EMBL/GenBank/DDBJ databases">
        <title>A chromosome level genome sequence of Diviner's sage (Salvia divinorum).</title>
        <authorList>
            <person name="Ford S.A."/>
            <person name="Ro D.-K."/>
            <person name="Ness R.W."/>
            <person name="Phillips M.A."/>
        </authorList>
    </citation>
    <scope>NUCLEOTIDE SEQUENCE [LARGE SCALE GENOMIC DNA]</scope>
    <source>
        <strain evidence="1">SAF-2024a</strain>
        <tissue evidence="1">Leaf</tissue>
    </source>
</reference>
<organism evidence="1 2">
    <name type="scientific">Salvia divinorum</name>
    <name type="common">Maria pastora</name>
    <name type="synonym">Diviner's sage</name>
    <dbReference type="NCBI Taxonomy" id="28513"/>
    <lineage>
        <taxon>Eukaryota</taxon>
        <taxon>Viridiplantae</taxon>
        <taxon>Streptophyta</taxon>
        <taxon>Embryophyta</taxon>
        <taxon>Tracheophyta</taxon>
        <taxon>Spermatophyta</taxon>
        <taxon>Magnoliopsida</taxon>
        <taxon>eudicotyledons</taxon>
        <taxon>Gunneridae</taxon>
        <taxon>Pentapetalae</taxon>
        <taxon>asterids</taxon>
        <taxon>lamiids</taxon>
        <taxon>Lamiales</taxon>
        <taxon>Lamiaceae</taxon>
        <taxon>Nepetoideae</taxon>
        <taxon>Mentheae</taxon>
        <taxon>Salviinae</taxon>
        <taxon>Salvia</taxon>
        <taxon>Salvia subgen. Calosphace</taxon>
    </lineage>
</organism>
<name>A0ABD1HZ82_SALDI</name>
<protein>
    <submittedName>
        <fullName evidence="1">Uncharacterized protein</fullName>
    </submittedName>
</protein>
<gene>
    <name evidence="1" type="ORF">AAHA92_10754</name>
</gene>
<evidence type="ECO:0000313" key="1">
    <source>
        <dbReference type="EMBL" id="KAL1560558.1"/>
    </source>
</evidence>
<comment type="caution">
    <text evidence="1">The sequence shown here is derived from an EMBL/GenBank/DDBJ whole genome shotgun (WGS) entry which is preliminary data.</text>
</comment>